<dbReference type="NCBIfam" id="NF003608">
    <property type="entry name" value="PRK05257.2-4"/>
    <property type="match status" value="1"/>
</dbReference>
<dbReference type="OrthoDB" id="9763983at2"/>
<evidence type="ECO:0000256" key="10">
    <source>
        <dbReference type="SAM" id="Phobius"/>
    </source>
</evidence>
<organism evidence="11 12">
    <name type="scientific">Mucilaginibacter hurinus</name>
    <dbReference type="NCBI Taxonomy" id="2201324"/>
    <lineage>
        <taxon>Bacteria</taxon>
        <taxon>Pseudomonadati</taxon>
        <taxon>Bacteroidota</taxon>
        <taxon>Sphingobacteriia</taxon>
        <taxon>Sphingobacteriales</taxon>
        <taxon>Sphingobacteriaceae</taxon>
        <taxon>Mucilaginibacter</taxon>
    </lineage>
</organism>
<dbReference type="NCBIfam" id="NF003614">
    <property type="entry name" value="PRK05257.3-5"/>
    <property type="match status" value="1"/>
</dbReference>
<dbReference type="GO" id="GO:0008924">
    <property type="term" value="F:L-malate dehydrogenase (quinone) activity"/>
    <property type="evidence" value="ECO:0007669"/>
    <property type="project" value="UniProtKB-UniRule"/>
</dbReference>
<feature type="transmembrane region" description="Helical" evidence="10">
    <location>
        <begin position="12"/>
        <end position="30"/>
    </location>
</feature>
<gene>
    <name evidence="9" type="primary">mqo</name>
    <name evidence="11" type="ORF">DJ568_04945</name>
</gene>
<evidence type="ECO:0000256" key="4">
    <source>
        <dbReference type="ARBA" id="ARBA00006389"/>
    </source>
</evidence>
<dbReference type="InterPro" id="IPR006231">
    <property type="entry name" value="MQO"/>
</dbReference>
<dbReference type="PANTHER" id="PTHR43104">
    <property type="entry name" value="L-2-HYDROXYGLUTARATE DEHYDROGENASE, MITOCHONDRIAL"/>
    <property type="match status" value="1"/>
</dbReference>
<comment type="caution">
    <text evidence="11">The sequence shown here is derived from an EMBL/GenBank/DDBJ whole genome shotgun (WGS) entry which is preliminary data.</text>
</comment>
<keyword evidence="10" id="KW-0472">Membrane</keyword>
<protein>
    <recommendedName>
        <fullName evidence="9">Probable malate:quinone oxidoreductase</fullName>
        <ecNumber evidence="9">1.1.5.4</ecNumber>
    </recommendedName>
    <alternativeName>
        <fullName evidence="9">MQO</fullName>
    </alternativeName>
    <alternativeName>
        <fullName evidence="9">Malate dehydrogenase [quinone]</fullName>
    </alternativeName>
</protein>
<dbReference type="SUPFAM" id="SSF51905">
    <property type="entry name" value="FAD/NAD(P)-binding domain"/>
    <property type="match status" value="1"/>
</dbReference>
<name>A0A367GRK7_9SPHI</name>
<keyword evidence="8 9" id="KW-0560">Oxidoreductase</keyword>
<dbReference type="AlphaFoldDB" id="A0A367GRK7"/>
<evidence type="ECO:0000313" key="11">
    <source>
        <dbReference type="EMBL" id="RCH56094.1"/>
    </source>
</evidence>
<dbReference type="EC" id="1.1.5.4" evidence="9"/>
<evidence type="ECO:0000256" key="6">
    <source>
        <dbReference type="ARBA" id="ARBA00022630"/>
    </source>
</evidence>
<proteinExistence type="inferred from homology"/>
<keyword evidence="10" id="KW-0812">Transmembrane</keyword>
<dbReference type="Proteomes" id="UP000253209">
    <property type="component" value="Unassembled WGS sequence"/>
</dbReference>
<dbReference type="NCBIfam" id="NF003612">
    <property type="entry name" value="PRK05257.3-3"/>
    <property type="match status" value="1"/>
</dbReference>
<sequence>MDNNRKVSDSRVDVVLIGAGIMSATLGVMLKELQPDINIEIFERLDVLAAESSDAMNNAGTGHSAFCELNYTPQRPDGSIEIKKAINIAEQFEISKEFWAFLIENDYVSSPKDFIVKVPHMSFVWGADNVTYLKKRQEALTKHHFFKGMLYSEDREQLKQWIPLIMEGRNDTEKVSATYMDIGTDVNFGTLTRILFDKLSKQPGVNLHINHDVEDINRKRDGSWQVKVKDKITGECRKVNTTFVFVGAGGGALPLLQKSGIRESRGFGGFPVSGQWLVCRNEDVIKQHNAKVYGKASVGSPPMSVPHLDSRLVNGKKELLFGPYAGFSTRFLKKGSLLDLFKSIKFNNIRPLLSVGLHEMALTKYLISQVLQSPADRLKALQDYYPNAKAEDWTLDNAGQRVQIIKKDEKRGGKLEFGTEVVTSADGTISALLGASPGASTSVPIMITLLERCFKTKITSPAWQDKLRQMIPSYGQSLSKDEALADATRERTSKVLGLD</sequence>
<dbReference type="HAMAP" id="MF_00212">
    <property type="entry name" value="MQO"/>
    <property type="match status" value="1"/>
</dbReference>
<evidence type="ECO:0000256" key="9">
    <source>
        <dbReference type="HAMAP-Rule" id="MF_00212"/>
    </source>
</evidence>
<dbReference type="GO" id="GO:0006099">
    <property type="term" value="P:tricarboxylic acid cycle"/>
    <property type="evidence" value="ECO:0007669"/>
    <property type="project" value="UniProtKB-UniRule"/>
</dbReference>
<evidence type="ECO:0000256" key="3">
    <source>
        <dbReference type="ARBA" id="ARBA00005012"/>
    </source>
</evidence>
<dbReference type="NCBIfam" id="NF003605">
    <property type="entry name" value="PRK05257.1-4"/>
    <property type="match status" value="1"/>
</dbReference>
<evidence type="ECO:0000256" key="1">
    <source>
        <dbReference type="ARBA" id="ARBA00001139"/>
    </source>
</evidence>
<dbReference type="Pfam" id="PF06039">
    <property type="entry name" value="Mqo"/>
    <property type="match status" value="1"/>
</dbReference>
<dbReference type="Gene3D" id="3.30.9.10">
    <property type="entry name" value="D-Amino Acid Oxidase, subunit A, domain 2"/>
    <property type="match status" value="1"/>
</dbReference>
<dbReference type="PANTHER" id="PTHR43104:SF2">
    <property type="entry name" value="L-2-HYDROXYGLUTARATE DEHYDROGENASE, MITOCHONDRIAL"/>
    <property type="match status" value="1"/>
</dbReference>
<dbReference type="NCBIfam" id="NF003611">
    <property type="entry name" value="PRK05257.3-2"/>
    <property type="match status" value="1"/>
</dbReference>
<evidence type="ECO:0000256" key="5">
    <source>
        <dbReference type="ARBA" id="ARBA00022532"/>
    </source>
</evidence>
<evidence type="ECO:0000256" key="8">
    <source>
        <dbReference type="ARBA" id="ARBA00023002"/>
    </source>
</evidence>
<comment type="catalytic activity">
    <reaction evidence="1 9">
        <text>(S)-malate + a quinone = a quinol + oxaloacetate</text>
        <dbReference type="Rhea" id="RHEA:46012"/>
        <dbReference type="ChEBI" id="CHEBI:15589"/>
        <dbReference type="ChEBI" id="CHEBI:16452"/>
        <dbReference type="ChEBI" id="CHEBI:24646"/>
        <dbReference type="ChEBI" id="CHEBI:132124"/>
        <dbReference type="EC" id="1.1.5.4"/>
    </reaction>
</comment>
<keyword evidence="5 9" id="KW-0816">Tricarboxylic acid cycle</keyword>
<comment type="pathway">
    <text evidence="3 9">Carbohydrate metabolism; tricarboxylic acid cycle; oxaloacetate from (S)-malate (quinone route): step 1/1.</text>
</comment>
<dbReference type="NCBIfam" id="TIGR01320">
    <property type="entry name" value="mal_quin_oxido"/>
    <property type="match status" value="1"/>
</dbReference>
<accession>A0A367GRK7</accession>
<evidence type="ECO:0000256" key="2">
    <source>
        <dbReference type="ARBA" id="ARBA00001974"/>
    </source>
</evidence>
<keyword evidence="7 9" id="KW-0274">FAD</keyword>
<dbReference type="InterPro" id="IPR036188">
    <property type="entry name" value="FAD/NAD-bd_sf"/>
</dbReference>
<dbReference type="GO" id="GO:0047545">
    <property type="term" value="F:(S)-2-hydroxyglutarate dehydrogenase activity"/>
    <property type="evidence" value="ECO:0007669"/>
    <property type="project" value="TreeGrafter"/>
</dbReference>
<dbReference type="UniPathway" id="UPA00223">
    <property type="reaction ID" value="UER01008"/>
</dbReference>
<keyword evidence="6 9" id="KW-0285">Flavoprotein</keyword>
<comment type="similarity">
    <text evidence="4 9">Belongs to the MQO family.</text>
</comment>
<keyword evidence="12" id="KW-1185">Reference proteome</keyword>
<dbReference type="NCBIfam" id="NF003613">
    <property type="entry name" value="PRK05257.3-4"/>
    <property type="match status" value="1"/>
</dbReference>
<dbReference type="NCBIfam" id="NF009875">
    <property type="entry name" value="PRK13339.1"/>
    <property type="match status" value="1"/>
</dbReference>
<dbReference type="NCBIfam" id="NF003606">
    <property type="entry name" value="PRK05257.2-1"/>
    <property type="match status" value="1"/>
</dbReference>
<dbReference type="NCBIfam" id="NF003603">
    <property type="entry name" value="PRK05257.1-1"/>
    <property type="match status" value="1"/>
</dbReference>
<comment type="cofactor">
    <cofactor evidence="2 9">
        <name>FAD</name>
        <dbReference type="ChEBI" id="CHEBI:57692"/>
    </cofactor>
</comment>
<evidence type="ECO:0000256" key="7">
    <source>
        <dbReference type="ARBA" id="ARBA00022827"/>
    </source>
</evidence>
<dbReference type="EMBL" id="QGDC01000002">
    <property type="protein sequence ID" value="RCH56094.1"/>
    <property type="molecule type" value="Genomic_DNA"/>
</dbReference>
<evidence type="ECO:0000313" key="12">
    <source>
        <dbReference type="Proteomes" id="UP000253209"/>
    </source>
</evidence>
<keyword evidence="10" id="KW-1133">Transmembrane helix</keyword>
<reference evidence="11 12" key="1">
    <citation type="submission" date="2018-05" db="EMBL/GenBank/DDBJ databases">
        <title>Mucilaginibacter hurinus sp. nov., isolated from briquette warehouse soil.</title>
        <authorList>
            <person name="Choi L."/>
        </authorList>
    </citation>
    <scope>NUCLEOTIDE SEQUENCE [LARGE SCALE GENOMIC DNA]</scope>
    <source>
        <strain evidence="11 12">ZR32</strain>
    </source>
</reference>
<dbReference type="Gene3D" id="3.50.50.60">
    <property type="entry name" value="FAD/NAD(P)-binding domain"/>
    <property type="match status" value="1"/>
</dbReference>